<proteinExistence type="predicted"/>
<reference evidence="2" key="1">
    <citation type="journal article" date="2015" name="Nature">
        <title>Complex archaea that bridge the gap between prokaryotes and eukaryotes.</title>
        <authorList>
            <person name="Spang A."/>
            <person name="Saw J.H."/>
            <person name="Jorgensen S.L."/>
            <person name="Zaremba-Niedzwiedzka K."/>
            <person name="Martijn J."/>
            <person name="Lind A.E."/>
            <person name="van Eijk R."/>
            <person name="Schleper C."/>
            <person name="Guy L."/>
            <person name="Ettema T.J."/>
        </authorList>
    </citation>
    <scope>NUCLEOTIDE SEQUENCE</scope>
</reference>
<dbReference type="Gene3D" id="3.40.50.10130">
    <property type="match status" value="1"/>
</dbReference>
<dbReference type="EMBL" id="LAZR01000388">
    <property type="protein sequence ID" value="KKN71191.1"/>
    <property type="molecule type" value="Genomic_DNA"/>
</dbReference>
<organism evidence="2">
    <name type="scientific">marine sediment metagenome</name>
    <dbReference type="NCBI Taxonomy" id="412755"/>
    <lineage>
        <taxon>unclassified sequences</taxon>
        <taxon>metagenomes</taxon>
        <taxon>ecological metagenomes</taxon>
    </lineage>
</organism>
<dbReference type="AlphaFoldDB" id="A0A0F9VC92"/>
<evidence type="ECO:0000313" key="2">
    <source>
        <dbReference type="EMBL" id="KKN71191.1"/>
    </source>
</evidence>
<comment type="caution">
    <text evidence="2">The sequence shown here is derived from an EMBL/GenBank/DDBJ whole genome shotgun (WGS) entry which is preliminary data.</text>
</comment>
<evidence type="ECO:0000256" key="1">
    <source>
        <dbReference type="SAM" id="MobiDB-lite"/>
    </source>
</evidence>
<name>A0A0F9VC92_9ZZZZ</name>
<feature type="region of interest" description="Disordered" evidence="1">
    <location>
        <begin position="1"/>
        <end position="37"/>
    </location>
</feature>
<gene>
    <name evidence="2" type="ORF">LCGC14_0423540</name>
</gene>
<accession>A0A0F9VC92</accession>
<feature type="compositionally biased region" description="Low complexity" evidence="1">
    <location>
        <begin position="1"/>
        <end position="16"/>
    </location>
</feature>
<sequence>MDQSQSPQPQLKSPSQRHNLGIDSREPIGQQVVGEKKPRQDIRPLLDAYDGVSYDVVTYTAGDYLLWDDQDVTHFVTRKASDLADSLMSGHFSDEIQKILTDPLFVRERSISERRVDGSSPRPSRIFFIVEGAWAGAEHKVSYMKRVSSTFMKATWTTNVHIDSLSHAQISASTAGIEILHTADLRGTASILAALVDRARRGWPTRIGHQIRRVQPEARNVYPPVARLLQLWPRLSEKAAVALIAEYGTLGAVIEAALSGHADDIAKGGFGVGAKGLVNFKEVLNE</sequence>
<protein>
    <recommendedName>
        <fullName evidence="3">ERCC4 domain-containing protein</fullName>
    </recommendedName>
</protein>
<evidence type="ECO:0008006" key="3">
    <source>
        <dbReference type="Google" id="ProtNLM"/>
    </source>
</evidence>